<keyword evidence="8" id="KW-1185">Reference proteome</keyword>
<evidence type="ECO:0000313" key="7">
    <source>
        <dbReference type="EMBL" id="SUQ15353.1"/>
    </source>
</evidence>
<evidence type="ECO:0000256" key="5">
    <source>
        <dbReference type="RuleBase" id="RU003750"/>
    </source>
</evidence>
<keyword evidence="6" id="KW-0812">Transmembrane</keyword>
<keyword evidence="6" id="KW-0472">Membrane</keyword>
<evidence type="ECO:0000256" key="3">
    <source>
        <dbReference type="ARBA" id="ARBA00022679"/>
    </source>
</evidence>
<organism evidence="7 8">
    <name type="scientific">Faecalicatena contorta</name>
    <dbReference type="NCBI Taxonomy" id="39482"/>
    <lineage>
        <taxon>Bacteria</taxon>
        <taxon>Bacillati</taxon>
        <taxon>Bacillota</taxon>
        <taxon>Clostridia</taxon>
        <taxon>Lachnospirales</taxon>
        <taxon>Lachnospiraceae</taxon>
        <taxon>Faecalicatena</taxon>
    </lineage>
</organism>
<feature type="transmembrane region" description="Helical" evidence="6">
    <location>
        <begin position="32"/>
        <end position="50"/>
    </location>
</feature>
<reference evidence="8" key="1">
    <citation type="submission" date="2017-07" db="EMBL/GenBank/DDBJ databases">
        <authorList>
            <person name="Varghese N."/>
            <person name="Submissions S."/>
        </authorList>
    </citation>
    <scope>NUCLEOTIDE SEQUENCE [LARGE SCALE GENOMIC DNA]</scope>
    <source>
        <strain evidence="8">NLAE-zl-C134</strain>
    </source>
</reference>
<feature type="transmembrane region" description="Helical" evidence="6">
    <location>
        <begin position="62"/>
        <end position="84"/>
    </location>
</feature>
<feature type="transmembrane region" description="Helical" evidence="6">
    <location>
        <begin position="5"/>
        <end position="26"/>
    </location>
</feature>
<dbReference type="InterPro" id="IPR004570">
    <property type="entry name" value="Phosphatidylglycerol_P_synth"/>
</dbReference>
<comment type="similarity">
    <text evidence="2 5">Belongs to the CDP-alcohol phosphatidyltransferase class-I family.</text>
</comment>
<dbReference type="RefSeq" id="WP_181392880.1">
    <property type="nucleotide sequence ID" value="NZ_QGDS01000011.1"/>
</dbReference>
<dbReference type="PROSITE" id="PS00379">
    <property type="entry name" value="CDP_ALCOHOL_P_TRANSF"/>
    <property type="match status" value="1"/>
</dbReference>
<dbReference type="GO" id="GO:0008444">
    <property type="term" value="F:CDP-diacylglycerol-glycerol-3-phosphate 3-phosphatidyltransferase activity"/>
    <property type="evidence" value="ECO:0007669"/>
    <property type="project" value="InterPro"/>
</dbReference>
<comment type="function">
    <text evidence="1">This protein catalyzes the committed step to the synthesis of the acidic phospholipids.</text>
</comment>
<keyword evidence="3 5" id="KW-0808">Transferase</keyword>
<evidence type="ECO:0000256" key="6">
    <source>
        <dbReference type="SAM" id="Phobius"/>
    </source>
</evidence>
<dbReference type="UniPathway" id="UPA00084">
    <property type="reaction ID" value="UER00503"/>
</dbReference>
<dbReference type="Pfam" id="PF01066">
    <property type="entry name" value="CDP-OH_P_transf"/>
    <property type="match status" value="1"/>
</dbReference>
<feature type="transmembrane region" description="Helical" evidence="6">
    <location>
        <begin position="90"/>
        <end position="112"/>
    </location>
</feature>
<protein>
    <recommendedName>
        <fullName evidence="4">Phosphatidylglycerophosphate synthase</fullName>
    </recommendedName>
</protein>
<feature type="transmembrane region" description="Helical" evidence="6">
    <location>
        <begin position="152"/>
        <end position="173"/>
    </location>
</feature>
<accession>A0A316AFN0</accession>
<proteinExistence type="inferred from homology"/>
<evidence type="ECO:0000256" key="2">
    <source>
        <dbReference type="ARBA" id="ARBA00010441"/>
    </source>
</evidence>
<evidence type="ECO:0000256" key="1">
    <source>
        <dbReference type="ARBA" id="ARBA00003973"/>
    </source>
</evidence>
<dbReference type="InterPro" id="IPR000462">
    <property type="entry name" value="CDP-OH_P_trans"/>
</dbReference>
<keyword evidence="6" id="KW-1133">Transmembrane helix</keyword>
<dbReference type="AlphaFoldDB" id="A0A316AFN0"/>
<dbReference type="InterPro" id="IPR043130">
    <property type="entry name" value="CDP-OH_PTrfase_TM_dom"/>
</dbReference>
<sequence>MLKIVLINAMTLLRIPLSVIFCAALFSDNHRIAWCGILFAIIAITDFFDGKLARKYNAQTKLGAVFDVVSDFFFIVTAGCSLYFQGLFPWWMLTIIILKFLEFWVTSFLSVRDEKTKKVFIFDMIGRAVAISFYLFPMMILVFKVLLSNGQFRVVTTVIYIIITILSFISALLRIGGGEFKFKVRI</sequence>
<dbReference type="Proteomes" id="UP000254051">
    <property type="component" value="Unassembled WGS sequence"/>
</dbReference>
<dbReference type="InterPro" id="IPR048254">
    <property type="entry name" value="CDP_ALCOHOL_P_TRANSF_CS"/>
</dbReference>
<dbReference type="Gene3D" id="1.20.120.1760">
    <property type="match status" value="1"/>
</dbReference>
<dbReference type="EMBL" id="UHJJ01000011">
    <property type="protein sequence ID" value="SUQ15353.1"/>
    <property type="molecule type" value="Genomic_DNA"/>
</dbReference>
<evidence type="ECO:0000256" key="4">
    <source>
        <dbReference type="ARBA" id="ARBA00033018"/>
    </source>
</evidence>
<dbReference type="PIRSF" id="PIRSF000847">
    <property type="entry name" value="Phos_ph_gly_syn"/>
    <property type="match status" value="1"/>
</dbReference>
<evidence type="ECO:0000313" key="8">
    <source>
        <dbReference type="Proteomes" id="UP000254051"/>
    </source>
</evidence>
<dbReference type="GO" id="GO:0016020">
    <property type="term" value="C:membrane"/>
    <property type="evidence" value="ECO:0007669"/>
    <property type="project" value="InterPro"/>
</dbReference>
<gene>
    <name evidence="7" type="ORF">SAMN05216529_111138</name>
</gene>
<feature type="transmembrane region" description="Helical" evidence="6">
    <location>
        <begin position="124"/>
        <end position="146"/>
    </location>
</feature>
<name>A0A316AFN0_9FIRM</name>
<dbReference type="GO" id="GO:0006655">
    <property type="term" value="P:phosphatidylglycerol biosynthetic process"/>
    <property type="evidence" value="ECO:0007669"/>
    <property type="project" value="UniProtKB-UniPathway"/>
</dbReference>